<keyword evidence="1" id="KW-0812">Transmembrane</keyword>
<keyword evidence="1" id="KW-1133">Transmembrane helix</keyword>
<organism evidence="2">
    <name type="scientific">Proteinivorax tanatarense</name>
    <dbReference type="NCBI Taxonomy" id="1260629"/>
    <lineage>
        <taxon>Bacteria</taxon>
        <taxon>Bacillati</taxon>
        <taxon>Bacillota</taxon>
        <taxon>Clostridia</taxon>
        <taxon>Eubacteriales</taxon>
        <taxon>Proteinivoracaceae</taxon>
        <taxon>Proteinivorax</taxon>
    </lineage>
</organism>
<reference evidence="2" key="1">
    <citation type="journal article" date="2013" name="Extremophiles">
        <title>Proteinivorax tanatarense gen. nov., sp. nov., an anaerobic, haloalkaliphilic, proteolytic bacterium isolated from a decaying algal bloom, and proposal of Proteinivoraceae fam. nov.</title>
        <authorList>
            <person name="Kevbrin V."/>
            <person name="Boltyanskaya Y."/>
            <person name="Zhilina T."/>
            <person name="Kolganova T."/>
            <person name="Lavrentjeva E."/>
            <person name="Kuznetsov B."/>
        </authorList>
    </citation>
    <scope>NUCLEOTIDE SEQUENCE</scope>
    <source>
        <strain evidence="2">Z-910T</strain>
    </source>
</reference>
<dbReference type="Gene3D" id="3.80.10.10">
    <property type="entry name" value="Ribonuclease Inhibitor"/>
    <property type="match status" value="1"/>
</dbReference>
<feature type="transmembrane region" description="Helical" evidence="1">
    <location>
        <begin position="12"/>
        <end position="38"/>
    </location>
</feature>
<dbReference type="SUPFAM" id="SSF52058">
    <property type="entry name" value="L domain-like"/>
    <property type="match status" value="1"/>
</dbReference>
<feature type="transmembrane region" description="Helical" evidence="1">
    <location>
        <begin position="120"/>
        <end position="138"/>
    </location>
</feature>
<accession>A0AAU7VQG6</accession>
<feature type="transmembrane region" description="Helical" evidence="1">
    <location>
        <begin position="150"/>
        <end position="167"/>
    </location>
</feature>
<proteinExistence type="predicted"/>
<dbReference type="EMBL" id="CP158367">
    <property type="protein sequence ID" value="XBX76063.1"/>
    <property type="molecule type" value="Genomic_DNA"/>
</dbReference>
<feature type="transmembrane region" description="Helical" evidence="1">
    <location>
        <begin position="58"/>
        <end position="84"/>
    </location>
</feature>
<gene>
    <name evidence="2" type="ORF">PRVXT_001238</name>
</gene>
<dbReference type="InterPro" id="IPR032675">
    <property type="entry name" value="LRR_dom_sf"/>
</dbReference>
<name>A0AAU7VQG6_9FIRM</name>
<keyword evidence="1" id="KW-0472">Membrane</keyword>
<feature type="transmembrane region" description="Helical" evidence="1">
    <location>
        <begin position="96"/>
        <end position="114"/>
    </location>
</feature>
<evidence type="ECO:0000256" key="1">
    <source>
        <dbReference type="SAM" id="Phobius"/>
    </source>
</evidence>
<protein>
    <submittedName>
        <fullName evidence="2">Uncharacterized protein</fullName>
    </submittedName>
</protein>
<sequence length="389" mass="45390">MDREKIFNLTGVAVTFYFLFKGWHLTFHPLLIVSILLIREFMIGDTKKLLYGLLFSYIFILYSFYFSSIILLIAYITYNIYLVVKKEITMADTRRLQTLLLACLLFLGDILQHQYFIIDYFEYMMLLFFTTFLTYNVYSSSATYKSRNIALLLSGIVILTSAHVYTINSRVIKDATLNRNVHDLYDSRFISAETEIVEESPDLERLDYVIINRSLLNSVNSLQGIENFPNIWEVQLYGQDKLTSYNELAALDNLTSLRISNPNPQFQIEHLPTLANLEEFWYSNELTNVEVKFCNFPNLKKLNLSESLGFENRARDGSLTVDIRQNPLIETISIRSITSNQIEIIGLEEAENLKEISISYSNYKDDNKAKQVEQYKDEIRKIRPDIEVR</sequence>
<dbReference type="RefSeq" id="WP_350344796.1">
    <property type="nucleotide sequence ID" value="NZ_CP158367.1"/>
</dbReference>
<dbReference type="AlphaFoldDB" id="A0AAU7VQG6"/>
<evidence type="ECO:0000313" key="2">
    <source>
        <dbReference type="EMBL" id="XBX76063.1"/>
    </source>
</evidence>
<reference evidence="2" key="2">
    <citation type="submission" date="2024-06" db="EMBL/GenBank/DDBJ databases">
        <authorList>
            <person name="Petrova K.O."/>
            <person name="Toshchakov S.V."/>
            <person name="Boltjanskaja Y.V."/>
            <person name="Kevbrin V."/>
        </authorList>
    </citation>
    <scope>NUCLEOTIDE SEQUENCE</scope>
    <source>
        <strain evidence="2">Z-910T</strain>
    </source>
</reference>